<feature type="compositionally biased region" description="Basic and acidic residues" evidence="4">
    <location>
        <begin position="847"/>
        <end position="858"/>
    </location>
</feature>
<feature type="compositionally biased region" description="Polar residues" evidence="4">
    <location>
        <begin position="746"/>
        <end position="757"/>
    </location>
</feature>
<feature type="region of interest" description="Disordered" evidence="4">
    <location>
        <begin position="841"/>
        <end position="882"/>
    </location>
</feature>
<dbReference type="Pfam" id="PF08167">
    <property type="entry name" value="RIX1"/>
    <property type="match status" value="1"/>
</dbReference>
<dbReference type="PANTHER" id="PTHR34105">
    <property type="entry name" value="PROLINE-, GLUTAMIC ACID- AND LEUCINE-RICH PROTEIN 1"/>
    <property type="match status" value="1"/>
</dbReference>
<feature type="region of interest" description="Disordered" evidence="4">
    <location>
        <begin position="457"/>
        <end position="493"/>
    </location>
</feature>
<dbReference type="AlphaFoldDB" id="A0AAN7L429"/>
<comment type="subcellular location">
    <subcellularLocation>
        <location evidence="1">Nucleus</location>
    </subcellularLocation>
</comment>
<feature type="domain" description="Pre-rRNA-processing protein RIX1 N-terminal" evidence="5">
    <location>
        <begin position="17"/>
        <end position="222"/>
    </location>
</feature>
<evidence type="ECO:0000256" key="3">
    <source>
        <dbReference type="ARBA" id="ARBA00023242"/>
    </source>
</evidence>
<feature type="compositionally biased region" description="Basic and acidic residues" evidence="4">
    <location>
        <begin position="729"/>
        <end position="742"/>
    </location>
</feature>
<keyword evidence="7" id="KW-1185">Reference proteome</keyword>
<dbReference type="SUPFAM" id="SSF48371">
    <property type="entry name" value="ARM repeat"/>
    <property type="match status" value="1"/>
</dbReference>
<reference evidence="6 7" key="1">
    <citation type="journal article" date="2023" name="Hortic Res">
        <title>Pangenome of water caltrop reveals structural variations and asymmetric subgenome divergence after allopolyploidization.</title>
        <authorList>
            <person name="Zhang X."/>
            <person name="Chen Y."/>
            <person name="Wang L."/>
            <person name="Yuan Y."/>
            <person name="Fang M."/>
            <person name="Shi L."/>
            <person name="Lu R."/>
            <person name="Comes H.P."/>
            <person name="Ma Y."/>
            <person name="Chen Y."/>
            <person name="Huang G."/>
            <person name="Zhou Y."/>
            <person name="Zheng Z."/>
            <person name="Qiu Y."/>
        </authorList>
    </citation>
    <scope>NUCLEOTIDE SEQUENCE [LARGE SCALE GENOMIC DNA]</scope>
    <source>
        <strain evidence="6">F231</strain>
    </source>
</reference>
<feature type="compositionally biased region" description="Basic and acidic residues" evidence="4">
    <location>
        <begin position="785"/>
        <end position="820"/>
    </location>
</feature>
<feature type="compositionally biased region" description="Polar residues" evidence="4">
    <location>
        <begin position="648"/>
        <end position="671"/>
    </location>
</feature>
<dbReference type="GO" id="GO:0006364">
    <property type="term" value="P:rRNA processing"/>
    <property type="evidence" value="ECO:0007669"/>
    <property type="project" value="TreeGrafter"/>
</dbReference>
<dbReference type="InterPro" id="IPR012583">
    <property type="entry name" value="RIX1_N"/>
</dbReference>
<gene>
    <name evidence="6" type="ORF">SAY86_009530</name>
</gene>
<protein>
    <recommendedName>
        <fullName evidence="5">Pre-rRNA-processing protein RIX1 N-terminal domain-containing protein</fullName>
    </recommendedName>
</protein>
<dbReference type="EMBL" id="JAXQNO010000019">
    <property type="protein sequence ID" value="KAK4774595.1"/>
    <property type="molecule type" value="Genomic_DNA"/>
</dbReference>
<evidence type="ECO:0000256" key="1">
    <source>
        <dbReference type="ARBA" id="ARBA00004123"/>
    </source>
</evidence>
<evidence type="ECO:0000259" key="5">
    <source>
        <dbReference type="Pfam" id="PF08167"/>
    </source>
</evidence>
<evidence type="ECO:0000256" key="4">
    <source>
        <dbReference type="SAM" id="MobiDB-lite"/>
    </source>
</evidence>
<organism evidence="6 7">
    <name type="scientific">Trapa natans</name>
    <name type="common">Water chestnut</name>
    <dbReference type="NCBI Taxonomy" id="22666"/>
    <lineage>
        <taxon>Eukaryota</taxon>
        <taxon>Viridiplantae</taxon>
        <taxon>Streptophyta</taxon>
        <taxon>Embryophyta</taxon>
        <taxon>Tracheophyta</taxon>
        <taxon>Spermatophyta</taxon>
        <taxon>Magnoliopsida</taxon>
        <taxon>eudicotyledons</taxon>
        <taxon>Gunneridae</taxon>
        <taxon>Pentapetalae</taxon>
        <taxon>rosids</taxon>
        <taxon>malvids</taxon>
        <taxon>Myrtales</taxon>
        <taxon>Lythraceae</taxon>
        <taxon>Trapa</taxon>
    </lineage>
</organism>
<evidence type="ECO:0000313" key="7">
    <source>
        <dbReference type="Proteomes" id="UP001346149"/>
    </source>
</evidence>
<feature type="region of interest" description="Disordered" evidence="4">
    <location>
        <begin position="647"/>
        <end position="820"/>
    </location>
</feature>
<name>A0AAN7L429_TRANT</name>
<dbReference type="PANTHER" id="PTHR34105:SF1">
    <property type="entry name" value="PROLINE-, GLUTAMIC ACID- AND LEUCINE-RICH PROTEIN 1"/>
    <property type="match status" value="1"/>
</dbReference>
<accession>A0AAN7L429</accession>
<keyword evidence="3" id="KW-0539">Nucleus</keyword>
<feature type="compositionally biased region" description="Basic residues" evidence="4">
    <location>
        <begin position="476"/>
        <end position="485"/>
    </location>
</feature>
<evidence type="ECO:0000256" key="2">
    <source>
        <dbReference type="ARBA" id="ARBA00010511"/>
    </source>
</evidence>
<dbReference type="Proteomes" id="UP001346149">
    <property type="component" value="Unassembled WGS sequence"/>
</dbReference>
<evidence type="ECO:0000313" key="6">
    <source>
        <dbReference type="EMBL" id="KAK4774595.1"/>
    </source>
</evidence>
<comment type="similarity">
    <text evidence="2">Belongs to the RIX1/PELP1 family.</text>
</comment>
<comment type="caution">
    <text evidence="6">The sequence shown here is derived from an EMBL/GenBank/DDBJ whole genome shotgun (WGS) entry which is preliminary data.</text>
</comment>
<sequence>MSPFDLVCDMYDVALKPRLLRKLLSENLPDEKRPLRDTRVLERVIWAVKTHKLLSESIVDSNDNKHAKAWRSAVSAWIDRVLLLVSSDSPTKCWVGVSLLGLTCQECSSELFLEGYPAWIEKLQAHIEPATKSLLVKVASCASLADLFLRLGQYPANHGKGSFAEKLVQLSLHLLTEDHSEVIWDAVLHLIGVMVTLFPSAVQRHYDSAESTIISRILSGKCSKFLLEKLTRCLAILPKAKGDEGTWSLLMQRILLFVNDYLKDAFEGLEEKIKSHECIRQLAPPGKDPPPLLANYKSKGANWREQLYVVSAMLICCSEMLKNSYSAQVSIPVRSLVALSERVLTVDGAFPEILSSYVTTMQQETLCSGLPLLHSSVLDLLIALIKAMRSQILPQAAYIVQVITRYFGKCRVLGLRMKVYSVIKTLLMFMGAGMAKKLEHEIMRNVLVDLKPTHEKKITPSNKQLNPDKASAEPPKRRKKKKSSMNKHQEELGDLKYHTVENPEIKIAALETMEALFTVAGNVKFEGVDIDDFLISLVTFDHQATSMEELQLAALRAILASILSQTHQRPPHVARILKLFRRGREVAGSKVGEFCAHSMLALEAIIHPRALPLSDYWTTPPVGSFGQKYPDLGTYINESDGFFMGAQSFDTTKSTNHGQDTAFINGSSDQNPQRKKKMLTSPSSDEISQKKKNLSNDSSHGKSRRKKKRPSNDSLDAESQRKKKSSNGSRDENSQRNDEKRPLVMVSTNKVMDSPETSKPPMNEPQEPSSPAAPILIPHTSITSEETREEVHEDKDVVEETREDMHGDKGVVEETREELHEDETVVVHMDTYLSAIDGAAAASPNLDSKEPLPLHDTDHDDSDDDAFPDIICISPDSSDVEY</sequence>
<dbReference type="GO" id="GO:0005634">
    <property type="term" value="C:nucleus"/>
    <property type="evidence" value="ECO:0007669"/>
    <property type="project" value="UniProtKB-SubCell"/>
</dbReference>
<dbReference type="InterPro" id="IPR016024">
    <property type="entry name" value="ARM-type_fold"/>
</dbReference>
<proteinExistence type="inferred from homology"/>